<gene>
    <name evidence="4" type="ORF">MCOM1403_LOCUS3488</name>
</gene>
<organism evidence="4">
    <name type="scientific">Micromonas pusilla</name>
    <name type="common">Picoplanktonic green alga</name>
    <name type="synonym">Chromulina pusilla</name>
    <dbReference type="NCBI Taxonomy" id="38833"/>
    <lineage>
        <taxon>Eukaryota</taxon>
        <taxon>Viridiplantae</taxon>
        <taxon>Chlorophyta</taxon>
        <taxon>Mamiellophyceae</taxon>
        <taxon>Mamiellales</taxon>
        <taxon>Mamiellaceae</taxon>
        <taxon>Micromonas</taxon>
    </lineage>
</organism>
<protein>
    <recommendedName>
        <fullName evidence="3">HPP transmembrane region domain-containing protein</fullName>
    </recommendedName>
</protein>
<feature type="transmembrane region" description="Helical" evidence="2">
    <location>
        <begin position="195"/>
        <end position="212"/>
    </location>
</feature>
<dbReference type="PANTHER" id="PTHR33741:SF5">
    <property type="entry name" value="TRANSMEMBRANE PROTEIN DDB_G0269096-RELATED"/>
    <property type="match status" value="1"/>
</dbReference>
<dbReference type="InterPro" id="IPR007065">
    <property type="entry name" value="HPP"/>
</dbReference>
<dbReference type="AlphaFoldDB" id="A0A7S0IB28"/>
<sequence length="329" mass="36534">MGSPAKFVSSMRVSAPAPLAHRQRVASRPRLVPARKMASDSPSAGPPRGCVPPVCRAALSASSTTSDEDQNPPNLTGYPLRVKRIHLALDPYSRMAMPNRRGGEEVQKRPTSDIFWAFLMCFVTLATLGLVDRYMHVTHGLPFMSGAWGTISVLAFGTVENPAARLYNCVTATVASAFIVATMVMLFGSCWWTRALSVATALGFMMWTGSVHPPGAAAIMGCMDQAAFQQLGYWYVLYPVLFGSLFVLFMGHLTHKLKHRYEFMVGGLFGDGWVKLRRAEENDRNNDRLEQALNECENCTISYDEDDVLGTYTLEREDSQIEYTEVRRE</sequence>
<dbReference type="InterPro" id="IPR058581">
    <property type="entry name" value="TM_HPP"/>
</dbReference>
<name>A0A7S0IB28_MICPS</name>
<reference evidence="4" key="1">
    <citation type="submission" date="2021-01" db="EMBL/GenBank/DDBJ databases">
        <authorList>
            <person name="Corre E."/>
            <person name="Pelletier E."/>
            <person name="Niang G."/>
            <person name="Scheremetjew M."/>
            <person name="Finn R."/>
            <person name="Kale V."/>
            <person name="Holt S."/>
            <person name="Cochrane G."/>
            <person name="Meng A."/>
            <person name="Brown T."/>
            <person name="Cohen L."/>
        </authorList>
    </citation>
    <scope>NUCLEOTIDE SEQUENCE</scope>
    <source>
        <strain evidence="4">CCMP1723</strain>
    </source>
</reference>
<dbReference type="PANTHER" id="PTHR33741">
    <property type="entry name" value="TRANSMEMBRANE PROTEIN DDB_G0269096-RELATED"/>
    <property type="match status" value="1"/>
</dbReference>
<feature type="transmembrane region" description="Helical" evidence="2">
    <location>
        <begin position="143"/>
        <end position="159"/>
    </location>
</feature>
<feature type="region of interest" description="Disordered" evidence="1">
    <location>
        <begin position="1"/>
        <end position="50"/>
    </location>
</feature>
<keyword evidence="2" id="KW-0812">Transmembrane</keyword>
<feature type="domain" description="HPP transmembrane region" evidence="3">
    <location>
        <begin position="108"/>
        <end position="260"/>
    </location>
</feature>
<accession>A0A7S0IB28</accession>
<evidence type="ECO:0000256" key="2">
    <source>
        <dbReference type="SAM" id="Phobius"/>
    </source>
</evidence>
<dbReference type="Pfam" id="PF04982">
    <property type="entry name" value="TM_HPP"/>
    <property type="match status" value="1"/>
</dbReference>
<evidence type="ECO:0000313" key="4">
    <source>
        <dbReference type="EMBL" id="CAD8516063.1"/>
    </source>
</evidence>
<keyword evidence="2" id="KW-0472">Membrane</keyword>
<evidence type="ECO:0000256" key="1">
    <source>
        <dbReference type="SAM" id="MobiDB-lite"/>
    </source>
</evidence>
<keyword evidence="2" id="KW-1133">Transmembrane helix</keyword>
<evidence type="ECO:0000259" key="3">
    <source>
        <dbReference type="Pfam" id="PF04982"/>
    </source>
</evidence>
<dbReference type="EMBL" id="HBEQ01004433">
    <property type="protein sequence ID" value="CAD8516063.1"/>
    <property type="molecule type" value="Transcribed_RNA"/>
</dbReference>
<feature type="transmembrane region" description="Helical" evidence="2">
    <location>
        <begin position="114"/>
        <end position="131"/>
    </location>
</feature>
<proteinExistence type="predicted"/>
<feature type="transmembrane region" description="Helical" evidence="2">
    <location>
        <begin position="165"/>
        <end position="188"/>
    </location>
</feature>
<feature type="transmembrane region" description="Helical" evidence="2">
    <location>
        <begin position="232"/>
        <end position="254"/>
    </location>
</feature>